<evidence type="ECO:0000313" key="3">
    <source>
        <dbReference type="Proteomes" id="UP000000768"/>
    </source>
</evidence>
<keyword evidence="1" id="KW-1133">Transmembrane helix</keyword>
<keyword evidence="1" id="KW-0812">Transmembrane</keyword>
<reference evidence="2 3" key="1">
    <citation type="journal article" date="2009" name="Nature">
        <title>The Sorghum bicolor genome and the diversification of grasses.</title>
        <authorList>
            <person name="Paterson A.H."/>
            <person name="Bowers J.E."/>
            <person name="Bruggmann R."/>
            <person name="Dubchak I."/>
            <person name="Grimwood J."/>
            <person name="Gundlach H."/>
            <person name="Haberer G."/>
            <person name="Hellsten U."/>
            <person name="Mitros T."/>
            <person name="Poliakov A."/>
            <person name="Schmutz J."/>
            <person name="Spannagl M."/>
            <person name="Tang H."/>
            <person name="Wang X."/>
            <person name="Wicker T."/>
            <person name="Bharti A.K."/>
            <person name="Chapman J."/>
            <person name="Feltus F.A."/>
            <person name="Gowik U."/>
            <person name="Grigoriev I.V."/>
            <person name="Lyons E."/>
            <person name="Maher C.A."/>
            <person name="Martis M."/>
            <person name="Narechania A."/>
            <person name="Otillar R.P."/>
            <person name="Penning B.W."/>
            <person name="Salamov A.A."/>
            <person name="Wang Y."/>
            <person name="Zhang L."/>
            <person name="Carpita N.C."/>
            <person name="Freeling M."/>
            <person name="Gingle A.R."/>
            <person name="Hash C.T."/>
            <person name="Keller B."/>
            <person name="Klein P."/>
            <person name="Kresovich S."/>
            <person name="McCann M.C."/>
            <person name="Ming R."/>
            <person name="Peterson D.G."/>
            <person name="Mehboob-ur-Rahman"/>
            <person name="Ware D."/>
            <person name="Westhoff P."/>
            <person name="Mayer K.F."/>
            <person name="Messing J."/>
            <person name="Rokhsar D.S."/>
        </authorList>
    </citation>
    <scope>NUCLEOTIDE SEQUENCE [LARGE SCALE GENOMIC DNA]</scope>
    <source>
        <strain evidence="3">cv. BTx623</strain>
    </source>
</reference>
<dbReference type="EMBL" id="CM000767">
    <property type="protein sequence ID" value="KXG23705.1"/>
    <property type="molecule type" value="Genomic_DNA"/>
</dbReference>
<reference evidence="3" key="2">
    <citation type="journal article" date="2018" name="Plant J.">
        <title>The Sorghum bicolor reference genome: improved assembly, gene annotations, a transcriptome atlas, and signatures of genome organization.</title>
        <authorList>
            <person name="McCormick R.F."/>
            <person name="Truong S.K."/>
            <person name="Sreedasyam A."/>
            <person name="Jenkins J."/>
            <person name="Shu S."/>
            <person name="Sims D."/>
            <person name="Kennedy M."/>
            <person name="Amirebrahimi M."/>
            <person name="Weers B.D."/>
            <person name="McKinley B."/>
            <person name="Mattison A."/>
            <person name="Morishige D.T."/>
            <person name="Grimwood J."/>
            <person name="Schmutz J."/>
            <person name="Mullet J.E."/>
        </authorList>
    </citation>
    <scope>NUCLEOTIDE SEQUENCE [LARGE SCALE GENOMIC DNA]</scope>
    <source>
        <strain evidence="3">cv. BTx623</strain>
    </source>
</reference>
<evidence type="ECO:0000256" key="1">
    <source>
        <dbReference type="SAM" id="Phobius"/>
    </source>
</evidence>
<sequence>MNPSSSSKPVVSYTRKFSLVARSIDMAAASASKTRKKAILVIFIWAVAMLFFMAAIHPNVLTAADEVYCMCCADRRECEQDPTCCYDGCCRIRP</sequence>
<dbReference type="Proteomes" id="UP000000768">
    <property type="component" value="Chromosome 8"/>
</dbReference>
<dbReference type="OMA" id="CADRREC"/>
<evidence type="ECO:0000313" key="2">
    <source>
        <dbReference type="EMBL" id="KXG23705.1"/>
    </source>
</evidence>
<name>A0A1B6PDU4_SORBI</name>
<feature type="transmembrane region" description="Helical" evidence="1">
    <location>
        <begin position="38"/>
        <end position="56"/>
    </location>
</feature>
<dbReference type="AlphaFoldDB" id="A0A1B6PDU4"/>
<keyword evidence="1" id="KW-0472">Membrane</keyword>
<keyword evidence="3" id="KW-1185">Reference proteome</keyword>
<protein>
    <submittedName>
        <fullName evidence="2">Uncharacterized protein</fullName>
    </submittedName>
</protein>
<dbReference type="Gramene" id="KXG23705">
    <property type="protein sequence ID" value="KXG23705"/>
    <property type="gene ID" value="SORBI_3008G130200"/>
</dbReference>
<accession>A0A1B6PDU4</accession>
<proteinExistence type="predicted"/>
<dbReference type="InParanoid" id="A0A1B6PDU4"/>
<organism evidence="2 3">
    <name type="scientific">Sorghum bicolor</name>
    <name type="common">Sorghum</name>
    <name type="synonym">Sorghum vulgare</name>
    <dbReference type="NCBI Taxonomy" id="4558"/>
    <lineage>
        <taxon>Eukaryota</taxon>
        <taxon>Viridiplantae</taxon>
        <taxon>Streptophyta</taxon>
        <taxon>Embryophyta</taxon>
        <taxon>Tracheophyta</taxon>
        <taxon>Spermatophyta</taxon>
        <taxon>Magnoliopsida</taxon>
        <taxon>Liliopsida</taxon>
        <taxon>Poales</taxon>
        <taxon>Poaceae</taxon>
        <taxon>PACMAD clade</taxon>
        <taxon>Panicoideae</taxon>
        <taxon>Andropogonodae</taxon>
        <taxon>Andropogoneae</taxon>
        <taxon>Sorghinae</taxon>
        <taxon>Sorghum</taxon>
    </lineage>
</organism>
<gene>
    <name evidence="2" type="ORF">SORBI_3008G130200</name>
</gene>